<organism evidence="1 2">
    <name type="scientific">Luteococcus japonicus LSP_Lj1</name>
    <dbReference type="NCBI Taxonomy" id="1255658"/>
    <lineage>
        <taxon>Bacteria</taxon>
        <taxon>Bacillati</taxon>
        <taxon>Actinomycetota</taxon>
        <taxon>Actinomycetes</taxon>
        <taxon>Propionibacteriales</taxon>
        <taxon>Propionibacteriaceae</taxon>
        <taxon>Luteococcus</taxon>
    </lineage>
</organism>
<evidence type="ECO:0000313" key="2">
    <source>
        <dbReference type="Proteomes" id="UP000188342"/>
    </source>
</evidence>
<dbReference type="PROSITE" id="PS01229">
    <property type="entry name" value="COF_2"/>
    <property type="match status" value="1"/>
</dbReference>
<dbReference type="Gene3D" id="3.30.1240.10">
    <property type="match status" value="1"/>
</dbReference>
<reference evidence="1" key="1">
    <citation type="submission" date="2017-02" db="EMBL/GenBank/DDBJ databases">
        <authorList>
            <person name="Peterson S.W."/>
        </authorList>
    </citation>
    <scope>NUCLEOTIDE SEQUENCE [LARGE SCALE GENOMIC DNA]</scope>
    <source>
        <strain evidence="1">LSP_Lj1</strain>
    </source>
</reference>
<dbReference type="STRING" id="1255658.FM114_12720"/>
<dbReference type="GO" id="GO:0005829">
    <property type="term" value="C:cytosol"/>
    <property type="evidence" value="ECO:0007669"/>
    <property type="project" value="TreeGrafter"/>
</dbReference>
<dbReference type="EMBL" id="FUKQ01000047">
    <property type="protein sequence ID" value="SJN41394.1"/>
    <property type="molecule type" value="Genomic_DNA"/>
</dbReference>
<gene>
    <name evidence="1" type="ORF">FM114_12720</name>
</gene>
<sequence>MVALDIDGTLVDHEGHLPDPIREAVDRIRAADIPVVLATGRAWADTEPIFEALDLPPGPAVTSNGADVIDFPPYRLRKQVTFDPGPAIQKVLAKHPHMRVAVEDPRGGYRLNELFPDGDLAGEMRLQTVEELCAEPVTRVIIRDPNSSSEDFKKIARGLGMRGVSYFIGWSAWLDIAPVGVNKATGLKEVCAEFGVKRKHVLALGDGRNDTHMLKWAGRGVALGDAPDEVKECADHVTGRFADGGTVEELSRWF</sequence>
<dbReference type="Pfam" id="PF08282">
    <property type="entry name" value="Hydrolase_3"/>
    <property type="match status" value="1"/>
</dbReference>
<dbReference type="AlphaFoldDB" id="A0A1R4KB65"/>
<dbReference type="GO" id="GO:0000287">
    <property type="term" value="F:magnesium ion binding"/>
    <property type="evidence" value="ECO:0007669"/>
    <property type="project" value="TreeGrafter"/>
</dbReference>
<keyword evidence="1" id="KW-0378">Hydrolase</keyword>
<proteinExistence type="predicted"/>
<dbReference type="Gene3D" id="3.40.50.1000">
    <property type="entry name" value="HAD superfamily/HAD-like"/>
    <property type="match status" value="1"/>
</dbReference>
<dbReference type="SUPFAM" id="SSF56784">
    <property type="entry name" value="HAD-like"/>
    <property type="match status" value="1"/>
</dbReference>
<name>A0A1R4KB65_9ACTN</name>
<dbReference type="PANTHER" id="PTHR10000:SF8">
    <property type="entry name" value="HAD SUPERFAMILY HYDROLASE-LIKE, TYPE 3"/>
    <property type="match status" value="1"/>
</dbReference>
<evidence type="ECO:0000313" key="1">
    <source>
        <dbReference type="EMBL" id="SJN41394.1"/>
    </source>
</evidence>
<dbReference type="GO" id="GO:0016791">
    <property type="term" value="F:phosphatase activity"/>
    <property type="evidence" value="ECO:0007669"/>
    <property type="project" value="TreeGrafter"/>
</dbReference>
<dbReference type="InterPro" id="IPR006379">
    <property type="entry name" value="HAD-SF_hydro_IIB"/>
</dbReference>
<keyword evidence="2" id="KW-1185">Reference proteome</keyword>
<dbReference type="NCBIfam" id="TIGR01484">
    <property type="entry name" value="HAD-SF-IIB"/>
    <property type="match status" value="1"/>
</dbReference>
<dbReference type="InterPro" id="IPR036412">
    <property type="entry name" value="HAD-like_sf"/>
</dbReference>
<protein>
    <submittedName>
        <fullName evidence="1">Hydrolase (HAD superfamily)</fullName>
    </submittedName>
</protein>
<dbReference type="PANTHER" id="PTHR10000">
    <property type="entry name" value="PHOSPHOSERINE PHOSPHATASE"/>
    <property type="match status" value="1"/>
</dbReference>
<accession>A0A1R4KB65</accession>
<dbReference type="Proteomes" id="UP000188342">
    <property type="component" value="Unassembled WGS sequence"/>
</dbReference>
<dbReference type="RefSeq" id="WP_179110715.1">
    <property type="nucleotide sequence ID" value="NZ_FUKQ01000047.1"/>
</dbReference>
<dbReference type="InterPro" id="IPR023214">
    <property type="entry name" value="HAD_sf"/>
</dbReference>